<proteinExistence type="predicted"/>
<evidence type="ECO:0000256" key="3">
    <source>
        <dbReference type="ARBA" id="ARBA00023194"/>
    </source>
</evidence>
<dbReference type="RefSeq" id="WP_085123948.1">
    <property type="nucleotide sequence ID" value="NZ_FWZX01000014.1"/>
</dbReference>
<dbReference type="GO" id="GO:0017000">
    <property type="term" value="P:antibiotic biosynthetic process"/>
    <property type="evidence" value="ECO:0007669"/>
    <property type="project" value="UniProtKB-KW"/>
</dbReference>
<keyword evidence="2" id="KW-0560">Oxidoreductase</keyword>
<feature type="domain" description="TauD/TfdA-like" evidence="4">
    <location>
        <begin position="13"/>
        <end position="323"/>
    </location>
</feature>
<keyword evidence="5" id="KW-0223">Dioxygenase</keyword>
<dbReference type="Proteomes" id="UP000192917">
    <property type="component" value="Unassembled WGS sequence"/>
</dbReference>
<dbReference type="PANTHER" id="PTHR10696">
    <property type="entry name" value="GAMMA-BUTYROBETAINE HYDROXYLASE-RELATED"/>
    <property type="match status" value="1"/>
</dbReference>
<dbReference type="InterPro" id="IPR050411">
    <property type="entry name" value="AlphaKG_dependent_hydroxylases"/>
</dbReference>
<comment type="cofactor">
    <cofactor evidence="1">
        <name>Fe(2+)</name>
        <dbReference type="ChEBI" id="CHEBI:29033"/>
    </cofactor>
</comment>
<dbReference type="Gene3D" id="3.60.130.10">
    <property type="entry name" value="Clavaminate synthase-like"/>
    <property type="match status" value="1"/>
</dbReference>
<evidence type="ECO:0000313" key="5">
    <source>
        <dbReference type="EMBL" id="SMF41815.1"/>
    </source>
</evidence>
<dbReference type="AlphaFoldDB" id="A0A1Y6C8S5"/>
<keyword evidence="3" id="KW-0045">Antibiotic biosynthesis</keyword>
<dbReference type="GO" id="GO:0016706">
    <property type="term" value="F:2-oxoglutarate-dependent dioxygenase activity"/>
    <property type="evidence" value="ECO:0007669"/>
    <property type="project" value="UniProtKB-ARBA"/>
</dbReference>
<protein>
    <submittedName>
        <fullName evidence="5">Taurine dioxygenase, alpha-ketoglutarate-dependent</fullName>
    </submittedName>
</protein>
<evidence type="ECO:0000256" key="1">
    <source>
        <dbReference type="ARBA" id="ARBA00001954"/>
    </source>
</evidence>
<dbReference type="InterPro" id="IPR003819">
    <property type="entry name" value="TauD/TfdA-like"/>
</dbReference>
<dbReference type="SUPFAM" id="SSF51197">
    <property type="entry name" value="Clavaminate synthase-like"/>
    <property type="match status" value="1"/>
</dbReference>
<evidence type="ECO:0000259" key="4">
    <source>
        <dbReference type="Pfam" id="PF02668"/>
    </source>
</evidence>
<sequence>MQAEPLTECHPIPLVPAVEVEDRSAEAAAAWAADHAAELEALADRAGVLLIRGFRIDGPAAFRAVCAAIRPDLRTYAGGDSPRSGVADRVYTSTEYPQELEVLLHNELSYAGWSPDRLFFGCLLPAATGGETQIADGRAVYRALPAGLRERFETRGIAYLQHLWDAEGPPGIGKSWQETFETGERAEAERYLAGAGMDWDWTDFGLRTRARRPAVRRHAVAGESCWHNQADQWHRALASVKVSIGAREDPRFDPATAGEASLGNHVTYGDGGEIDPADLETVRAVSRACEVTFPWQAGDVMLLDNVLAMHGRKPFTGPRRVLVAMA</sequence>
<evidence type="ECO:0000256" key="2">
    <source>
        <dbReference type="ARBA" id="ARBA00023002"/>
    </source>
</evidence>
<dbReference type="EMBL" id="FWZX01000014">
    <property type="protein sequence ID" value="SMF41815.1"/>
    <property type="molecule type" value="Genomic_DNA"/>
</dbReference>
<dbReference type="InterPro" id="IPR042098">
    <property type="entry name" value="TauD-like_sf"/>
</dbReference>
<organism evidence="5 6">
    <name type="scientific">Tistlia consotensis USBA 355</name>
    <dbReference type="NCBI Taxonomy" id="560819"/>
    <lineage>
        <taxon>Bacteria</taxon>
        <taxon>Pseudomonadati</taxon>
        <taxon>Pseudomonadota</taxon>
        <taxon>Alphaproteobacteria</taxon>
        <taxon>Rhodospirillales</taxon>
        <taxon>Rhodovibrionaceae</taxon>
        <taxon>Tistlia</taxon>
    </lineage>
</organism>
<accession>A0A1Y6C8S5</accession>
<keyword evidence="6" id="KW-1185">Reference proteome</keyword>
<name>A0A1Y6C8S5_9PROT</name>
<dbReference type="STRING" id="560819.SAMN05428998_114124"/>
<dbReference type="PANTHER" id="PTHR10696:SF56">
    <property type="entry name" value="TAUD_TFDA-LIKE DOMAIN-CONTAINING PROTEIN"/>
    <property type="match status" value="1"/>
</dbReference>
<reference evidence="5 6" key="1">
    <citation type="submission" date="2017-04" db="EMBL/GenBank/DDBJ databases">
        <authorList>
            <person name="Afonso C.L."/>
            <person name="Miller P.J."/>
            <person name="Scott M.A."/>
            <person name="Spackman E."/>
            <person name="Goraichik I."/>
            <person name="Dimitrov K.M."/>
            <person name="Suarez D.L."/>
            <person name="Swayne D.E."/>
        </authorList>
    </citation>
    <scope>NUCLEOTIDE SEQUENCE [LARGE SCALE GENOMIC DNA]</scope>
    <source>
        <strain evidence="5 6">USBA 355</strain>
    </source>
</reference>
<gene>
    <name evidence="5" type="ORF">SAMN05428998_114124</name>
</gene>
<dbReference type="Pfam" id="PF02668">
    <property type="entry name" value="TauD"/>
    <property type="match status" value="1"/>
</dbReference>
<evidence type="ECO:0000313" key="6">
    <source>
        <dbReference type="Proteomes" id="UP000192917"/>
    </source>
</evidence>